<organism evidence="2 3">
    <name type="scientific">Sinorhizobium glycinis</name>
    <dbReference type="NCBI Taxonomy" id="1472378"/>
    <lineage>
        <taxon>Bacteria</taxon>
        <taxon>Pseudomonadati</taxon>
        <taxon>Pseudomonadota</taxon>
        <taxon>Alphaproteobacteria</taxon>
        <taxon>Hyphomicrobiales</taxon>
        <taxon>Rhizobiaceae</taxon>
        <taxon>Sinorhizobium/Ensifer group</taxon>
        <taxon>Sinorhizobium</taxon>
    </lineage>
</organism>
<keyword evidence="3" id="KW-1185">Reference proteome</keyword>
<dbReference type="STRING" id="1472378.AU381_20975"/>
<dbReference type="Proteomes" id="UP000094025">
    <property type="component" value="Unassembled WGS sequence"/>
</dbReference>
<protein>
    <submittedName>
        <fullName evidence="2">Nodulation protein NolB</fullName>
    </submittedName>
</protein>
<dbReference type="OrthoDB" id="9807728at2"/>
<name>A0A178Y9C2_9HYPH</name>
<evidence type="ECO:0000313" key="3">
    <source>
        <dbReference type="Proteomes" id="UP000094025"/>
    </source>
</evidence>
<gene>
    <name evidence="2" type="ORF">AU381_20975</name>
</gene>
<dbReference type="AlphaFoldDB" id="A0A178Y9C2"/>
<dbReference type="InterPro" id="IPR016775">
    <property type="entry name" value="Nodulation_NolB"/>
</dbReference>
<feature type="region of interest" description="Disordered" evidence="1">
    <location>
        <begin position="37"/>
        <end position="57"/>
    </location>
</feature>
<dbReference type="Pfam" id="PF17398">
    <property type="entry name" value="NolB"/>
    <property type="match status" value="1"/>
</dbReference>
<dbReference type="GeneID" id="48977738"/>
<evidence type="ECO:0000256" key="1">
    <source>
        <dbReference type="SAM" id="MobiDB-lite"/>
    </source>
</evidence>
<comment type="caution">
    <text evidence="2">The sequence shown here is derived from an EMBL/GenBank/DDBJ whole genome shotgun (WGS) entry which is preliminary data.</text>
</comment>
<proteinExistence type="predicted"/>
<dbReference type="EMBL" id="LPUX01000044">
    <property type="protein sequence ID" value="OAP44081.1"/>
    <property type="molecule type" value="Genomic_DNA"/>
</dbReference>
<evidence type="ECO:0000313" key="2">
    <source>
        <dbReference type="EMBL" id="OAP44081.1"/>
    </source>
</evidence>
<sequence length="164" mass="16879">MMLPVTSISNSLPRVASSSFGEQAQFERALAQAADSMKNDTASTPVRTAPISPPMDVHRAAPTSPLKDRVLQTISAICPDSIVAAAAPNHKAALISGAPPGPSQKLPVEDGAGTERLGIPQGGHDFDVMVAGLRDLYNGVTQVALVSKGISGITSSVNKLLKEG</sequence>
<dbReference type="PIRSF" id="PIRSF020514">
    <property type="entry name" value="Nodulation_NolB"/>
    <property type="match status" value="1"/>
</dbReference>
<reference evidence="2 3" key="1">
    <citation type="journal article" date="2016" name="Int. J. Syst. Evol. Microbiol.">
        <title>Ensifer glycinis sp. nov., an novel rhizobial species associated with Glycine spp.</title>
        <authorList>
            <person name="Yan H."/>
            <person name="Yan J."/>
            <person name="Sui X.H."/>
            <person name="Wang E.T."/>
            <person name="Chen W.X."/>
            <person name="Zhang X.X."/>
            <person name="Chen W.F."/>
        </authorList>
    </citation>
    <scope>NUCLEOTIDE SEQUENCE [LARGE SCALE GENOMIC DNA]</scope>
    <source>
        <strain evidence="2 3">CCBAU 23380</strain>
    </source>
</reference>
<accession>A0A178Y9C2</accession>
<dbReference type="RefSeq" id="WP_014857557.1">
    <property type="nucleotide sequence ID" value="NZ_LPUX01000044.1"/>
</dbReference>